<accession>A0AA46PCS0</accession>
<dbReference type="InterPro" id="IPR036411">
    <property type="entry name" value="TorD-like_sf"/>
</dbReference>
<keyword evidence="1" id="KW-0534">Nitrate assimilation</keyword>
<dbReference type="GO" id="GO:0016530">
    <property type="term" value="F:metallochaperone activity"/>
    <property type="evidence" value="ECO:0007669"/>
    <property type="project" value="TreeGrafter"/>
</dbReference>
<dbReference type="RefSeq" id="WP_029543308.1">
    <property type="nucleotide sequence ID" value="NZ_CM002177.1"/>
</dbReference>
<organism evidence="3 4">
    <name type="scientific">Rhodococcus aetherivorans</name>
    <dbReference type="NCBI Taxonomy" id="191292"/>
    <lineage>
        <taxon>Bacteria</taxon>
        <taxon>Bacillati</taxon>
        <taxon>Actinomycetota</taxon>
        <taxon>Actinomycetes</taxon>
        <taxon>Mycobacteriales</taxon>
        <taxon>Nocardiaceae</taxon>
        <taxon>Rhodococcus</taxon>
    </lineage>
</organism>
<evidence type="ECO:0000256" key="2">
    <source>
        <dbReference type="SAM" id="MobiDB-lite"/>
    </source>
</evidence>
<dbReference type="EMBL" id="CP106982">
    <property type="protein sequence ID" value="UYF92232.1"/>
    <property type="molecule type" value="Genomic_DNA"/>
</dbReference>
<dbReference type="InterPro" id="IPR003765">
    <property type="entry name" value="NO3_reductase_chaperone_NarJ"/>
</dbReference>
<dbReference type="AlphaFoldDB" id="A0AA46PCS0"/>
<dbReference type="Gene3D" id="1.10.3480.10">
    <property type="entry name" value="TorD-like"/>
    <property type="match status" value="1"/>
</dbReference>
<dbReference type="PANTHER" id="PTHR43680:SF2">
    <property type="entry name" value="NITRATE REDUCTASE MOLYBDENUM COFACTOR ASSEMBLY CHAPERONE NARJ"/>
    <property type="match status" value="1"/>
</dbReference>
<proteinExistence type="predicted"/>
<dbReference type="PANTHER" id="PTHR43680">
    <property type="entry name" value="NITRATE REDUCTASE MOLYBDENUM COFACTOR ASSEMBLY CHAPERONE"/>
    <property type="match status" value="1"/>
</dbReference>
<protein>
    <submittedName>
        <fullName evidence="3">Nitrate reductase molybdenum cofactor assembly chaperone</fullName>
    </submittedName>
</protein>
<dbReference type="GeneID" id="83622191"/>
<evidence type="ECO:0000313" key="4">
    <source>
        <dbReference type="Proteomes" id="UP001163947"/>
    </source>
</evidence>
<dbReference type="Pfam" id="PF02613">
    <property type="entry name" value="Nitrate_red_del"/>
    <property type="match status" value="1"/>
</dbReference>
<sequence length="232" mass="25139">MRGLLRRGARDTASRHLQHRLIRQAASLLLAYPDERLPSRLATVDRLLGHITGEPAELLGRTLAALRDGDPFAAQADYVDTFDMRRRSTMYLTYWTGGDTRNRGAAIHAFAQAYRDAGAEPPPGEAPDHLPVVLEFAATVDPDAGEQLLAAHRIPIDVLRVALGERDSPYAAAIEAVCATLPPVGDQEERRARQLAEAGPPAEAIGLEPFTLTVPPRRTATVSAQTRAEGVD</sequence>
<reference evidence="3" key="1">
    <citation type="submission" date="2022-09" db="EMBL/GenBank/DDBJ databases">
        <title>The genome sequence of Rhodococcus aetherivorans N1.</title>
        <authorList>
            <person name="Jiang W."/>
        </authorList>
    </citation>
    <scope>NUCLEOTIDE SEQUENCE</scope>
    <source>
        <strain evidence="3">N1</strain>
    </source>
</reference>
<dbReference type="SUPFAM" id="SSF89155">
    <property type="entry name" value="TorD-like"/>
    <property type="match status" value="1"/>
</dbReference>
<dbReference type="GO" id="GO:0051082">
    <property type="term" value="F:unfolded protein binding"/>
    <property type="evidence" value="ECO:0007669"/>
    <property type="project" value="InterPro"/>
</dbReference>
<evidence type="ECO:0000313" key="3">
    <source>
        <dbReference type="EMBL" id="UYF92232.1"/>
    </source>
</evidence>
<dbReference type="GO" id="GO:0042128">
    <property type="term" value="P:nitrate assimilation"/>
    <property type="evidence" value="ECO:0007669"/>
    <property type="project" value="UniProtKB-KW"/>
</dbReference>
<dbReference type="NCBIfam" id="TIGR00684">
    <property type="entry name" value="narJ"/>
    <property type="match status" value="1"/>
</dbReference>
<dbReference type="Proteomes" id="UP001163947">
    <property type="component" value="Chromosome"/>
</dbReference>
<gene>
    <name evidence="3" type="primary">narJ</name>
    <name evidence="3" type="ORF">OCS65_17200</name>
</gene>
<feature type="region of interest" description="Disordered" evidence="2">
    <location>
        <begin position="192"/>
        <end position="232"/>
    </location>
</feature>
<evidence type="ECO:0000256" key="1">
    <source>
        <dbReference type="ARBA" id="ARBA00023063"/>
    </source>
</evidence>
<dbReference type="InterPro" id="IPR020945">
    <property type="entry name" value="DMSO/NO3_reduct_chaperone"/>
</dbReference>
<name>A0AA46PCS0_9NOCA</name>
<dbReference type="GO" id="GO:0051131">
    <property type="term" value="P:chaperone-mediated protein complex assembly"/>
    <property type="evidence" value="ECO:0007669"/>
    <property type="project" value="InterPro"/>
</dbReference>